<dbReference type="Pfam" id="PF10142">
    <property type="entry name" value="PhoPQ_related"/>
    <property type="match status" value="1"/>
</dbReference>
<evidence type="ECO:0000313" key="2">
    <source>
        <dbReference type="EMBL" id="CAL1541762.1"/>
    </source>
</evidence>
<feature type="chain" id="PRO_5043618019" description="Autocrine proliferation repressor protein A" evidence="1">
    <location>
        <begin position="23"/>
        <end position="484"/>
    </location>
</feature>
<evidence type="ECO:0008006" key="4">
    <source>
        <dbReference type="Google" id="ProtNLM"/>
    </source>
</evidence>
<dbReference type="PANTHER" id="PTHR31497:SF0">
    <property type="entry name" value="AUTOCRINE PROLIFERATION REPRESSOR PROTEIN A"/>
    <property type="match status" value="1"/>
</dbReference>
<dbReference type="PANTHER" id="PTHR31497">
    <property type="entry name" value="AUTOCRINE PROLIFERATION REPRESSOR PROTEIN A"/>
    <property type="match status" value="1"/>
</dbReference>
<dbReference type="Gene3D" id="3.40.50.1820">
    <property type="entry name" value="alpha/beta hydrolase"/>
    <property type="match status" value="1"/>
</dbReference>
<accession>A0AAV2I6B7</accession>
<name>A0AAV2I6B7_LYMST</name>
<dbReference type="PIRSF" id="PIRSF014728">
    <property type="entry name" value="PqaA"/>
    <property type="match status" value="1"/>
</dbReference>
<sequence length="484" mass="54431">MARSIILLLLAVSASLLGQSSGTPLDDYVNTPDPHYNYKYLTSFQGPNYSVYLLNMTSQKWLTEEVTTTPIWWHHVAVIVPSQIDYTDTGFLWIAGSKSTSGLPTEKDQFIQAFTALAVSTGTVCGVIYQVPFQPIVFRNDPAQKERVEDAIIAWTWRKFLDNGTNPEILLRLPMTKAVVRGMDTLSAFSRPYTGSVINKFVIGGESKRGWTTWTTAAVDKRVVGMVPTVMDLLNLQANLHHHYRSLGGWTFAFDDYYNESITYSLDSPNMPLMRAVIDPLTYSNRYTMPKMIVTTSGDEFFLPDDSHYYFDQLPGPKFMRIVPNAEHSMTGHFMADVLAIRSFYLNILANRTFPTVTWVRSATSLSGKIVVTTSEKPSKVVVYYAKTTDGKRRDFRLAIRDPATGGPMIHPVLWLSQPAQSINATQYVAQIDRPLMGWAAFFIQVQFPGLRDSTLEFTTEVNIVPDTFPFPDCSESSCYGNLV</sequence>
<gene>
    <name evidence="2" type="ORF">GSLYS_00015368001</name>
</gene>
<dbReference type="AlphaFoldDB" id="A0AAV2I6B7"/>
<proteinExistence type="predicted"/>
<dbReference type="SUPFAM" id="SSF53474">
    <property type="entry name" value="alpha/beta-Hydrolases"/>
    <property type="match status" value="1"/>
</dbReference>
<comment type="caution">
    <text evidence="2">The sequence shown here is derived from an EMBL/GenBank/DDBJ whole genome shotgun (WGS) entry which is preliminary data.</text>
</comment>
<protein>
    <recommendedName>
        <fullName evidence="4">Autocrine proliferation repressor protein A</fullName>
    </recommendedName>
</protein>
<reference evidence="2 3" key="1">
    <citation type="submission" date="2024-04" db="EMBL/GenBank/DDBJ databases">
        <authorList>
            <consortium name="Genoscope - CEA"/>
            <person name="William W."/>
        </authorList>
    </citation>
    <scope>NUCLEOTIDE SEQUENCE [LARGE SCALE GENOMIC DNA]</scope>
</reference>
<organism evidence="2 3">
    <name type="scientific">Lymnaea stagnalis</name>
    <name type="common">Great pond snail</name>
    <name type="synonym">Helix stagnalis</name>
    <dbReference type="NCBI Taxonomy" id="6523"/>
    <lineage>
        <taxon>Eukaryota</taxon>
        <taxon>Metazoa</taxon>
        <taxon>Spiralia</taxon>
        <taxon>Lophotrochozoa</taxon>
        <taxon>Mollusca</taxon>
        <taxon>Gastropoda</taxon>
        <taxon>Heterobranchia</taxon>
        <taxon>Euthyneura</taxon>
        <taxon>Panpulmonata</taxon>
        <taxon>Hygrophila</taxon>
        <taxon>Lymnaeoidea</taxon>
        <taxon>Lymnaeidae</taxon>
        <taxon>Lymnaea</taxon>
    </lineage>
</organism>
<keyword evidence="3" id="KW-1185">Reference proteome</keyword>
<dbReference type="Proteomes" id="UP001497497">
    <property type="component" value="Unassembled WGS sequence"/>
</dbReference>
<feature type="signal peptide" evidence="1">
    <location>
        <begin position="1"/>
        <end position="22"/>
    </location>
</feature>
<evidence type="ECO:0000256" key="1">
    <source>
        <dbReference type="SAM" id="SignalP"/>
    </source>
</evidence>
<dbReference type="InterPro" id="IPR009199">
    <property type="entry name" value="PhoPQ-act_pathogen-rel_PqaA"/>
</dbReference>
<dbReference type="InterPro" id="IPR029058">
    <property type="entry name" value="AB_hydrolase_fold"/>
</dbReference>
<dbReference type="EMBL" id="CAXITT010000451">
    <property type="protein sequence ID" value="CAL1541762.1"/>
    <property type="molecule type" value="Genomic_DNA"/>
</dbReference>
<keyword evidence="1" id="KW-0732">Signal</keyword>
<evidence type="ECO:0000313" key="3">
    <source>
        <dbReference type="Proteomes" id="UP001497497"/>
    </source>
</evidence>